<dbReference type="AlphaFoldDB" id="A0AAX2KW93"/>
<sequence>MKLRANIIEKRGTLQVIVSYKDSNGKIRQKWKDTKLKKKGNKKRAEKIRDEFY</sequence>
<accession>A0AAX2KW93</accession>
<evidence type="ECO:0000256" key="1">
    <source>
        <dbReference type="SAM" id="MobiDB-lite"/>
    </source>
</evidence>
<evidence type="ECO:0008006" key="4">
    <source>
        <dbReference type="Google" id="ProtNLM"/>
    </source>
</evidence>
<name>A0AAX2KW93_ENTFL</name>
<protein>
    <recommendedName>
        <fullName evidence="4">AP2-like integrase N-terminal domain-containing protein</fullName>
    </recommendedName>
</protein>
<reference evidence="2 3" key="1">
    <citation type="submission" date="2018-06" db="EMBL/GenBank/DDBJ databases">
        <authorList>
            <consortium name="Pathogen Informatics"/>
            <person name="Doyle S."/>
        </authorList>
    </citation>
    <scope>NUCLEOTIDE SEQUENCE [LARGE SCALE GENOMIC DNA]</scope>
    <source>
        <strain evidence="2 3">NCTC13379</strain>
    </source>
</reference>
<organism evidence="2 3">
    <name type="scientific">Enterococcus faecalis</name>
    <name type="common">Streptococcus faecalis</name>
    <dbReference type="NCBI Taxonomy" id="1351"/>
    <lineage>
        <taxon>Bacteria</taxon>
        <taxon>Bacillati</taxon>
        <taxon>Bacillota</taxon>
        <taxon>Bacilli</taxon>
        <taxon>Lactobacillales</taxon>
        <taxon>Enterococcaceae</taxon>
        <taxon>Enterococcus</taxon>
    </lineage>
</organism>
<evidence type="ECO:0000313" key="3">
    <source>
        <dbReference type="Proteomes" id="UP000254396"/>
    </source>
</evidence>
<feature type="compositionally biased region" description="Basic residues" evidence="1">
    <location>
        <begin position="35"/>
        <end position="46"/>
    </location>
</feature>
<gene>
    <name evidence="2" type="ORF">NCTC13379_03338</name>
</gene>
<feature type="region of interest" description="Disordered" evidence="1">
    <location>
        <begin position="33"/>
        <end position="53"/>
    </location>
</feature>
<proteinExistence type="predicted"/>
<evidence type="ECO:0000313" key="2">
    <source>
        <dbReference type="EMBL" id="STP69651.1"/>
    </source>
</evidence>
<dbReference type="EMBL" id="UGIX01000001">
    <property type="protein sequence ID" value="STP69651.1"/>
    <property type="molecule type" value="Genomic_DNA"/>
</dbReference>
<dbReference type="Proteomes" id="UP000254396">
    <property type="component" value="Unassembled WGS sequence"/>
</dbReference>
<comment type="caution">
    <text evidence="2">The sequence shown here is derived from an EMBL/GenBank/DDBJ whole genome shotgun (WGS) entry which is preliminary data.</text>
</comment>